<accession>A0ABU7HZQ2</accession>
<comment type="caution">
    <text evidence="4">The sequence shown here is derived from an EMBL/GenBank/DDBJ whole genome shotgun (WGS) entry which is preliminary data.</text>
</comment>
<name>A0ABU7HZQ2_9PSED</name>
<evidence type="ECO:0000313" key="4">
    <source>
        <dbReference type="EMBL" id="MEE1937025.1"/>
    </source>
</evidence>
<keyword evidence="5" id="KW-1185">Reference proteome</keyword>
<evidence type="ECO:0000256" key="1">
    <source>
        <dbReference type="ARBA" id="ARBA00022679"/>
    </source>
</evidence>
<proteinExistence type="predicted"/>
<dbReference type="RefSeq" id="WP_330077690.1">
    <property type="nucleotide sequence ID" value="NZ_JAZDQJ010000049.1"/>
</dbReference>
<dbReference type="PANTHER" id="PTHR43800">
    <property type="entry name" value="PEPTIDYL-LYSINE N-ACETYLTRANSFERASE YJAB"/>
    <property type="match status" value="1"/>
</dbReference>
<dbReference type="Proteomes" id="UP001335100">
    <property type="component" value="Unassembled WGS sequence"/>
</dbReference>
<keyword evidence="1" id="KW-0808">Transferase</keyword>
<dbReference type="PANTHER" id="PTHR43800:SF1">
    <property type="entry name" value="PEPTIDYL-LYSINE N-ACETYLTRANSFERASE YJAB"/>
    <property type="match status" value="1"/>
</dbReference>
<dbReference type="PROSITE" id="PS51186">
    <property type="entry name" value="GNAT"/>
    <property type="match status" value="1"/>
</dbReference>
<dbReference type="CDD" id="cd04301">
    <property type="entry name" value="NAT_SF"/>
    <property type="match status" value="1"/>
</dbReference>
<evidence type="ECO:0000313" key="5">
    <source>
        <dbReference type="Proteomes" id="UP001335100"/>
    </source>
</evidence>
<dbReference type="InterPro" id="IPR000182">
    <property type="entry name" value="GNAT_dom"/>
</dbReference>
<organism evidence="4 5">
    <name type="scientific">Pseudomonas ulcerans</name>
    <dbReference type="NCBI Taxonomy" id="3115852"/>
    <lineage>
        <taxon>Bacteria</taxon>
        <taxon>Pseudomonadati</taxon>
        <taxon>Pseudomonadota</taxon>
        <taxon>Gammaproteobacteria</taxon>
        <taxon>Pseudomonadales</taxon>
        <taxon>Pseudomonadaceae</taxon>
        <taxon>Pseudomonas</taxon>
    </lineage>
</organism>
<dbReference type="InterPro" id="IPR016181">
    <property type="entry name" value="Acyl_CoA_acyltransferase"/>
</dbReference>
<dbReference type="EMBL" id="JAZDQJ010000049">
    <property type="protein sequence ID" value="MEE1937025.1"/>
    <property type="molecule type" value="Genomic_DNA"/>
</dbReference>
<feature type="domain" description="N-acetyltransferase" evidence="3">
    <location>
        <begin position="1"/>
        <end position="160"/>
    </location>
</feature>
<protein>
    <submittedName>
        <fullName evidence="4">GNAT family N-acetyltransferase</fullName>
    </submittedName>
</protein>
<dbReference type="Gene3D" id="3.40.630.30">
    <property type="match status" value="1"/>
</dbReference>
<evidence type="ECO:0000256" key="2">
    <source>
        <dbReference type="ARBA" id="ARBA00023315"/>
    </source>
</evidence>
<keyword evidence="2" id="KW-0012">Acyltransferase</keyword>
<reference evidence="4 5" key="1">
    <citation type="submission" date="2024-01" db="EMBL/GenBank/DDBJ databases">
        <title>Unpublished Manusciprt.</title>
        <authorList>
            <person name="Duman M."/>
            <person name="Valdes E.G."/>
            <person name="Ajmi N."/>
            <person name="Altun S."/>
            <person name="Saticioglu I.B."/>
        </authorList>
    </citation>
    <scope>NUCLEOTIDE SEQUENCE [LARGE SCALE GENOMIC DNA]</scope>
    <source>
        <strain evidence="4 5">148P</strain>
    </source>
</reference>
<dbReference type="Pfam" id="PF00583">
    <property type="entry name" value="Acetyltransf_1"/>
    <property type="match status" value="1"/>
</dbReference>
<dbReference type="SUPFAM" id="SSF55729">
    <property type="entry name" value="Acyl-CoA N-acyltransferases (Nat)"/>
    <property type="match status" value="1"/>
</dbReference>
<gene>
    <name evidence="4" type="ORF">V0R50_27700</name>
</gene>
<sequence>MIIRPTRSADATLLPAIERSAARSFAIIENLAWLAEHDVLSVEQHLGFISRGLHWLAVDRHDQPLGFICASAVDDTLHIEELSVAQSSQGHGLGRALLGHLERCAHDAGFKALSLTTFATIPWNAPFYARLGFQRLDEAQAGEFLRQQLRHELALGLPDRCAMGKAL</sequence>
<evidence type="ECO:0000259" key="3">
    <source>
        <dbReference type="PROSITE" id="PS51186"/>
    </source>
</evidence>